<feature type="transmembrane region" description="Helical" evidence="1">
    <location>
        <begin position="46"/>
        <end position="68"/>
    </location>
</feature>
<feature type="transmembrane region" description="Helical" evidence="1">
    <location>
        <begin position="657"/>
        <end position="681"/>
    </location>
</feature>
<dbReference type="EMBL" id="JAQQWM010000009">
    <property type="protein sequence ID" value="KAK8047141.1"/>
    <property type="molecule type" value="Genomic_DNA"/>
</dbReference>
<evidence type="ECO:0000313" key="2">
    <source>
        <dbReference type="EMBL" id="KAK8047141.1"/>
    </source>
</evidence>
<feature type="transmembrane region" description="Helical" evidence="1">
    <location>
        <begin position="88"/>
        <end position="114"/>
    </location>
</feature>
<protein>
    <submittedName>
        <fullName evidence="2">Uncharacterized protein</fullName>
    </submittedName>
</protein>
<proteinExistence type="predicted"/>
<accession>A0ABR1TKG4</accession>
<name>A0ABR1TKG4_9PEZI</name>
<feature type="transmembrane region" description="Helical" evidence="1">
    <location>
        <begin position="162"/>
        <end position="187"/>
    </location>
</feature>
<keyword evidence="1" id="KW-0472">Membrane</keyword>
<keyword evidence="1" id="KW-1133">Transmembrane helix</keyword>
<dbReference type="Proteomes" id="UP001446871">
    <property type="component" value="Unassembled WGS sequence"/>
</dbReference>
<keyword evidence="3" id="KW-1185">Reference proteome</keyword>
<comment type="caution">
    <text evidence="2">The sequence shown here is derived from an EMBL/GenBank/DDBJ whole genome shotgun (WGS) entry which is preliminary data.</text>
</comment>
<keyword evidence="1" id="KW-0812">Transmembrane</keyword>
<organism evidence="2 3">
    <name type="scientific">Apiospora saccharicola</name>
    <dbReference type="NCBI Taxonomy" id="335842"/>
    <lineage>
        <taxon>Eukaryota</taxon>
        <taxon>Fungi</taxon>
        <taxon>Dikarya</taxon>
        <taxon>Ascomycota</taxon>
        <taxon>Pezizomycotina</taxon>
        <taxon>Sordariomycetes</taxon>
        <taxon>Xylariomycetidae</taxon>
        <taxon>Amphisphaeriales</taxon>
        <taxon>Apiosporaceae</taxon>
        <taxon>Apiospora</taxon>
    </lineage>
</organism>
<evidence type="ECO:0000256" key="1">
    <source>
        <dbReference type="SAM" id="Phobius"/>
    </source>
</evidence>
<evidence type="ECO:0000313" key="3">
    <source>
        <dbReference type="Proteomes" id="UP001446871"/>
    </source>
</evidence>
<gene>
    <name evidence="2" type="ORF">PG996_015205</name>
</gene>
<sequence length="776" mass="85265">MEKLTRQPRGFLDHFARIVFRNTGIPTLWRKEESPKIIVSRSLLTALLRCCVHVIPVGITAFLTWLNITGYFLGDQLAGGAANHDRDLLLLQIAAKITEIAIVASLSTTVMYVIRAEAMSQQGIPLGLLSSPFRFNSINYFWSTAFLSGVTTKPKLWLLRRVLVVLLVFACGVLAVVVGPSVALLMIPNTENAWPAGGTDFWLVGTHDTLWPDTLNVSHAGGDFCLDPTEANVTAAPLFQSSCPWNGYTQLAEGLKDRHFDWQSNMTFNDGVVKRQFTRHQAGADLHGGEGETWAFGPHVATASLVRLIADEWVVATKNASSAQKSGSNANLKNATNGLGEAHVSSWLPASRVLCRYERYQNIKDSFQAEVVFPRLPEFEDSPGRYNSSWNTTFTLARRYGKKTVATHWVDAPAPNAQNRPSAAMVVEISTNERRGWRDLHVYSCSIDTRWAAGSHIGSGLPETDNMVVYGALKTQDPNRNSSSSWAPVPGPDWRFVATDRAWLETLLPLMGGSGSGSYSRKSTREQGWTTAAAMFAYAGLDNSTGGIDGCFASLYHTIESTVATVMVDGLSRVGLAANHGNMRHVMPDRYQWLRTLPLRQTDPGAFYDRFLRGQQTVVLPPLVGGWGSAEVDAGALTRLRWDVQVSGLAYSANSTAAYLALLVLLACSAVAICQSAYVLVTRRSSEAWDCIEELVLLGQLSRPSSSRKLFHTSGGIHRRAAYRVGAHIMAREAEKGYTDCGEEEVQLLLEPAHHEQLRRIRDGRAYGRAEEGDSF</sequence>
<reference evidence="2 3" key="1">
    <citation type="submission" date="2023-01" db="EMBL/GenBank/DDBJ databases">
        <title>Analysis of 21 Apiospora genomes using comparative genomics revels a genus with tremendous synthesis potential of carbohydrate active enzymes and secondary metabolites.</title>
        <authorList>
            <person name="Sorensen T."/>
        </authorList>
    </citation>
    <scope>NUCLEOTIDE SEQUENCE [LARGE SCALE GENOMIC DNA]</scope>
    <source>
        <strain evidence="2 3">CBS 83171</strain>
    </source>
</reference>